<protein>
    <recommendedName>
        <fullName evidence="11">Flavin-containing monooxygenase</fullName>
        <ecNumber evidence="11">1.-.-.-</ecNumber>
    </recommendedName>
</protein>
<evidence type="ECO:0000256" key="10">
    <source>
        <dbReference type="ARBA" id="ARBA00047707"/>
    </source>
</evidence>
<comment type="caution">
    <text evidence="12">The sequence shown here is derived from an EMBL/GenBank/DDBJ whole genome shotgun (WGS) entry which is preliminary data.</text>
</comment>
<keyword evidence="7 11" id="KW-0560">Oxidoreductase</keyword>
<reference evidence="12" key="1">
    <citation type="submission" date="2022-06" db="EMBL/GenBank/DDBJ databases">
        <title>Uncovering the hologenomic basis of an extraordinary plant invasion.</title>
        <authorList>
            <person name="Bieker V.C."/>
            <person name="Martin M.D."/>
            <person name="Gilbert T."/>
            <person name="Hodgins K."/>
            <person name="Battlay P."/>
            <person name="Petersen B."/>
            <person name="Wilson J."/>
        </authorList>
    </citation>
    <scope>NUCLEOTIDE SEQUENCE</scope>
    <source>
        <strain evidence="12">AA19_3_7</strain>
        <tissue evidence="12">Leaf</tissue>
    </source>
</reference>
<comment type="similarity">
    <text evidence="3 11">Belongs to the FMO family.</text>
</comment>
<evidence type="ECO:0000256" key="2">
    <source>
        <dbReference type="ARBA" id="ARBA00004814"/>
    </source>
</evidence>
<dbReference type="SUPFAM" id="SSF51905">
    <property type="entry name" value="FAD/NAD(P)-binding domain"/>
    <property type="match status" value="2"/>
</dbReference>
<dbReference type="PRINTS" id="PR00469">
    <property type="entry name" value="PNDRDTASEII"/>
</dbReference>
<keyword evidence="13" id="KW-1185">Reference proteome</keyword>
<keyword evidence="9" id="KW-0073">Auxin biosynthesis</keyword>
<dbReference type="Pfam" id="PF00743">
    <property type="entry name" value="FMO-like"/>
    <property type="match status" value="1"/>
</dbReference>
<comment type="cofactor">
    <cofactor evidence="1 11">
        <name>FAD</name>
        <dbReference type="ChEBI" id="CHEBI:57692"/>
    </cofactor>
</comment>
<name>A0AAD5G209_AMBAR</name>
<dbReference type="GO" id="GO:0050660">
    <property type="term" value="F:flavin adenine dinucleotide binding"/>
    <property type="evidence" value="ECO:0007669"/>
    <property type="project" value="InterPro"/>
</dbReference>
<dbReference type="PANTHER" id="PTHR43539">
    <property type="entry name" value="FLAVIN-BINDING MONOOXYGENASE-LIKE PROTEIN (AFU_ORTHOLOGUE AFUA_4G09220)"/>
    <property type="match status" value="1"/>
</dbReference>
<dbReference type="GO" id="GO:0103075">
    <property type="term" value="F:indole-3-pyruvate monooxygenase activity"/>
    <property type="evidence" value="ECO:0007669"/>
    <property type="project" value="UniProtKB-EC"/>
</dbReference>
<evidence type="ECO:0000256" key="3">
    <source>
        <dbReference type="ARBA" id="ARBA00009183"/>
    </source>
</evidence>
<evidence type="ECO:0000256" key="7">
    <source>
        <dbReference type="ARBA" id="ARBA00023002"/>
    </source>
</evidence>
<organism evidence="12 13">
    <name type="scientific">Ambrosia artemisiifolia</name>
    <name type="common">Common ragweed</name>
    <dbReference type="NCBI Taxonomy" id="4212"/>
    <lineage>
        <taxon>Eukaryota</taxon>
        <taxon>Viridiplantae</taxon>
        <taxon>Streptophyta</taxon>
        <taxon>Embryophyta</taxon>
        <taxon>Tracheophyta</taxon>
        <taxon>Spermatophyta</taxon>
        <taxon>Magnoliopsida</taxon>
        <taxon>eudicotyledons</taxon>
        <taxon>Gunneridae</taxon>
        <taxon>Pentapetalae</taxon>
        <taxon>asterids</taxon>
        <taxon>campanulids</taxon>
        <taxon>Asterales</taxon>
        <taxon>Asteraceae</taxon>
        <taxon>Asteroideae</taxon>
        <taxon>Heliantheae alliance</taxon>
        <taxon>Heliantheae</taxon>
        <taxon>Ambrosia</taxon>
    </lineage>
</organism>
<dbReference type="AlphaFoldDB" id="A0AAD5G209"/>
<evidence type="ECO:0000256" key="5">
    <source>
        <dbReference type="ARBA" id="ARBA00022827"/>
    </source>
</evidence>
<dbReference type="EC" id="1.-.-.-" evidence="11"/>
<comment type="catalytic activity">
    <reaction evidence="10">
        <text>indole-3-pyruvate + NADPH + O2 + H(+) = (indol-3-yl)acetate + CO2 + NADP(+) + H2O</text>
        <dbReference type="Rhea" id="RHEA:34331"/>
        <dbReference type="ChEBI" id="CHEBI:15377"/>
        <dbReference type="ChEBI" id="CHEBI:15378"/>
        <dbReference type="ChEBI" id="CHEBI:15379"/>
        <dbReference type="ChEBI" id="CHEBI:16526"/>
        <dbReference type="ChEBI" id="CHEBI:17640"/>
        <dbReference type="ChEBI" id="CHEBI:30854"/>
        <dbReference type="ChEBI" id="CHEBI:57783"/>
        <dbReference type="ChEBI" id="CHEBI:58349"/>
        <dbReference type="EC" id="1.14.13.168"/>
    </reaction>
</comment>
<sequence>MTCLRELQGKMANDHHFNHSRPRVWVPGPVIVGAGPSGLAAAACLKDKGVPSIVLERSNCIASLWQLKTYDRLRLHLPKKYCELPMMPFPKEYPTYPSKQEFVEYLENYAKRFEIEPVFEQVVESAEYDESVGFWRVVSVGLKGEEVEYECRWLVVATGENAEAVVPEIEGMEEFDGEVQHTSEYKSGSVFRGKKVLVVGCGNSGMEVCLDLCNHNAHPSLVVRDSVHVLPREMLGRSTFGLSMWLLRWLPIRLVDRLLLIMSWLIFGNTATFGLDRPKLGPLELKSKTGKTPVLDVGTLAKIKSGDVKIHPSIQSVGSHSVQFVNGRIEDFDAIILATGYKSNTPSWLKEKSMFSEKDGMPRKSFPQSWKGECGLYAVGFTKRGLVGSSMDAKRISEDIEKFWKAEAKNLSKTIARSFTLQPTFFPVFSCYDLENTRS</sequence>
<dbReference type="GO" id="GO:0050661">
    <property type="term" value="F:NADP binding"/>
    <property type="evidence" value="ECO:0007669"/>
    <property type="project" value="InterPro"/>
</dbReference>
<comment type="pathway">
    <text evidence="2">Plant hormone metabolism; auxin biosynthesis.</text>
</comment>
<dbReference type="Gene3D" id="3.50.50.60">
    <property type="entry name" value="FAD/NAD(P)-binding domain"/>
    <property type="match status" value="1"/>
</dbReference>
<accession>A0AAD5G209</accession>
<keyword evidence="5 11" id="KW-0274">FAD</keyword>
<evidence type="ECO:0000256" key="8">
    <source>
        <dbReference type="ARBA" id="ARBA00023033"/>
    </source>
</evidence>
<keyword evidence="4 11" id="KW-0285">Flavoprotein</keyword>
<evidence type="ECO:0000313" key="13">
    <source>
        <dbReference type="Proteomes" id="UP001206925"/>
    </source>
</evidence>
<keyword evidence="8 11" id="KW-0503">Monooxygenase</keyword>
<evidence type="ECO:0000256" key="4">
    <source>
        <dbReference type="ARBA" id="ARBA00022630"/>
    </source>
</evidence>
<evidence type="ECO:0000256" key="9">
    <source>
        <dbReference type="ARBA" id="ARBA00023070"/>
    </source>
</evidence>
<evidence type="ECO:0000256" key="6">
    <source>
        <dbReference type="ARBA" id="ARBA00022857"/>
    </source>
</evidence>
<dbReference type="GO" id="GO:0009851">
    <property type="term" value="P:auxin biosynthetic process"/>
    <property type="evidence" value="ECO:0007669"/>
    <property type="project" value="UniProtKB-KW"/>
</dbReference>
<evidence type="ECO:0000256" key="11">
    <source>
        <dbReference type="RuleBase" id="RU361177"/>
    </source>
</evidence>
<evidence type="ECO:0000313" key="12">
    <source>
        <dbReference type="EMBL" id="KAI7724798.1"/>
    </source>
</evidence>
<dbReference type="PANTHER" id="PTHR43539:SF72">
    <property type="entry name" value="FLAVIN-CONTAINING MONOOXYGENASE"/>
    <property type="match status" value="1"/>
</dbReference>
<keyword evidence="6" id="KW-0521">NADP</keyword>
<proteinExistence type="inferred from homology"/>
<dbReference type="InterPro" id="IPR036188">
    <property type="entry name" value="FAD/NAD-bd_sf"/>
</dbReference>
<dbReference type="EMBL" id="JAMZMK010012160">
    <property type="protein sequence ID" value="KAI7724798.1"/>
    <property type="molecule type" value="Genomic_DNA"/>
</dbReference>
<dbReference type="InterPro" id="IPR020946">
    <property type="entry name" value="Flavin_mOase-like"/>
</dbReference>
<dbReference type="FunFam" id="3.50.50.60:FF:000100">
    <property type="entry name" value="Flavin-containing monooxygenase"/>
    <property type="match status" value="1"/>
</dbReference>
<evidence type="ECO:0000256" key="1">
    <source>
        <dbReference type="ARBA" id="ARBA00001974"/>
    </source>
</evidence>
<dbReference type="GO" id="GO:0004499">
    <property type="term" value="F:N,N-dimethylaniline monooxygenase activity"/>
    <property type="evidence" value="ECO:0007669"/>
    <property type="project" value="InterPro"/>
</dbReference>
<dbReference type="Proteomes" id="UP001206925">
    <property type="component" value="Unassembled WGS sequence"/>
</dbReference>
<dbReference type="PRINTS" id="PR00368">
    <property type="entry name" value="FADPNR"/>
</dbReference>
<gene>
    <name evidence="12" type="ORF">M8C21_031223</name>
</gene>
<dbReference type="InterPro" id="IPR050982">
    <property type="entry name" value="Auxin_biosynth/cation_transpt"/>
</dbReference>